<comment type="caution">
    <text evidence="2">The sequence shown here is derived from an EMBL/GenBank/DDBJ whole genome shotgun (WGS) entry which is preliminary data.</text>
</comment>
<accession>A0A2P5CI38</accession>
<protein>
    <submittedName>
        <fullName evidence="2">Uncharacterized protein</fullName>
    </submittedName>
</protein>
<name>A0A2P5CI38_PARAD</name>
<feature type="compositionally biased region" description="Polar residues" evidence="1">
    <location>
        <begin position="15"/>
        <end position="31"/>
    </location>
</feature>
<organism evidence="2 3">
    <name type="scientific">Parasponia andersonii</name>
    <name type="common">Sponia andersonii</name>
    <dbReference type="NCBI Taxonomy" id="3476"/>
    <lineage>
        <taxon>Eukaryota</taxon>
        <taxon>Viridiplantae</taxon>
        <taxon>Streptophyta</taxon>
        <taxon>Embryophyta</taxon>
        <taxon>Tracheophyta</taxon>
        <taxon>Spermatophyta</taxon>
        <taxon>Magnoliopsida</taxon>
        <taxon>eudicotyledons</taxon>
        <taxon>Gunneridae</taxon>
        <taxon>Pentapetalae</taxon>
        <taxon>rosids</taxon>
        <taxon>fabids</taxon>
        <taxon>Rosales</taxon>
        <taxon>Cannabaceae</taxon>
        <taxon>Parasponia</taxon>
    </lineage>
</organism>
<sequence>REKTSSFSEDIPKMTTKTQSNGRIKKSNLNSKYQKMTTFNSGKMGVRYVYLDNPLRLDESNETGWRSNGGRNRRRRPKIRNGDFGAFPALQAMAVTGDGRHGFGVAQGGFVGRLRRRTTAAAVPATV</sequence>
<dbReference type="AlphaFoldDB" id="A0A2P5CI38"/>
<keyword evidence="3" id="KW-1185">Reference proteome</keyword>
<dbReference type="Proteomes" id="UP000237105">
    <property type="component" value="Unassembled WGS sequence"/>
</dbReference>
<feature type="region of interest" description="Disordered" evidence="1">
    <location>
        <begin position="1"/>
        <end position="31"/>
    </location>
</feature>
<feature type="region of interest" description="Disordered" evidence="1">
    <location>
        <begin position="59"/>
        <end position="82"/>
    </location>
</feature>
<reference evidence="3" key="1">
    <citation type="submission" date="2016-06" db="EMBL/GenBank/DDBJ databases">
        <title>Parallel loss of symbiosis genes in relatives of nitrogen-fixing non-legume Parasponia.</title>
        <authorList>
            <person name="Van Velzen R."/>
            <person name="Holmer R."/>
            <person name="Bu F."/>
            <person name="Rutten L."/>
            <person name="Van Zeijl A."/>
            <person name="Liu W."/>
            <person name="Santuari L."/>
            <person name="Cao Q."/>
            <person name="Sharma T."/>
            <person name="Shen D."/>
            <person name="Roswanjaya Y."/>
            <person name="Wardhani T."/>
            <person name="Kalhor M.S."/>
            <person name="Jansen J."/>
            <person name="Van den Hoogen J."/>
            <person name="Gungor B."/>
            <person name="Hartog M."/>
            <person name="Hontelez J."/>
            <person name="Verver J."/>
            <person name="Yang W.-C."/>
            <person name="Schijlen E."/>
            <person name="Repin R."/>
            <person name="Schilthuizen M."/>
            <person name="Schranz E."/>
            <person name="Heidstra R."/>
            <person name="Miyata K."/>
            <person name="Fedorova E."/>
            <person name="Kohlen W."/>
            <person name="Bisseling T."/>
            <person name="Smit S."/>
            <person name="Geurts R."/>
        </authorList>
    </citation>
    <scope>NUCLEOTIDE SEQUENCE [LARGE SCALE GENOMIC DNA]</scope>
    <source>
        <strain evidence="3">cv. WU1-14</strain>
    </source>
</reference>
<proteinExistence type="predicted"/>
<dbReference type="EMBL" id="JXTB01000128">
    <property type="protein sequence ID" value="PON60707.1"/>
    <property type="molecule type" value="Genomic_DNA"/>
</dbReference>
<evidence type="ECO:0000256" key="1">
    <source>
        <dbReference type="SAM" id="MobiDB-lite"/>
    </source>
</evidence>
<evidence type="ECO:0000313" key="3">
    <source>
        <dbReference type="Proteomes" id="UP000237105"/>
    </source>
</evidence>
<evidence type="ECO:0000313" key="2">
    <source>
        <dbReference type="EMBL" id="PON60707.1"/>
    </source>
</evidence>
<feature type="non-terminal residue" evidence="2">
    <location>
        <position position="1"/>
    </location>
</feature>
<gene>
    <name evidence="2" type="ORF">PanWU01x14_151250</name>
</gene>